<keyword evidence="1" id="KW-1133">Transmembrane helix</keyword>
<proteinExistence type="predicted"/>
<name>A0ABV5ZN23_9BACT</name>
<keyword evidence="1" id="KW-0472">Membrane</keyword>
<dbReference type="Proteomes" id="UP001589688">
    <property type="component" value="Unassembled WGS sequence"/>
</dbReference>
<comment type="caution">
    <text evidence="2">The sequence shown here is derived from an EMBL/GenBank/DDBJ whole genome shotgun (WGS) entry which is preliminary data.</text>
</comment>
<accession>A0ABV5ZN23</accession>
<evidence type="ECO:0000256" key="1">
    <source>
        <dbReference type="SAM" id="Phobius"/>
    </source>
</evidence>
<feature type="transmembrane region" description="Helical" evidence="1">
    <location>
        <begin position="69"/>
        <end position="87"/>
    </location>
</feature>
<evidence type="ECO:0000313" key="3">
    <source>
        <dbReference type="Proteomes" id="UP001589688"/>
    </source>
</evidence>
<organism evidence="2 3">
    <name type="scientific">Hallella seregens ATCC 51272</name>
    <dbReference type="NCBI Taxonomy" id="1336250"/>
    <lineage>
        <taxon>Bacteria</taxon>
        <taxon>Pseudomonadati</taxon>
        <taxon>Bacteroidota</taxon>
        <taxon>Bacteroidia</taxon>
        <taxon>Bacteroidales</taxon>
        <taxon>Prevotellaceae</taxon>
        <taxon>Hallella</taxon>
    </lineage>
</organism>
<keyword evidence="3" id="KW-1185">Reference proteome</keyword>
<evidence type="ECO:0008006" key="4">
    <source>
        <dbReference type="Google" id="ProtNLM"/>
    </source>
</evidence>
<sequence length="108" mass="11924">MGINKHNTKRTFVAWLLLLLFMLPIVAKAVHVCQIHPNTEAGTGKADGHHSDNCAICHFAFLSFDKAEFITLGVIVATVVFTLTVFFQTSYVSKKLATASLRAPPYLF</sequence>
<protein>
    <recommendedName>
        <fullName evidence="4">DUF2946 domain-containing protein</fullName>
    </recommendedName>
</protein>
<keyword evidence="1" id="KW-0812">Transmembrane</keyword>
<reference evidence="2 3" key="1">
    <citation type="submission" date="2024-09" db="EMBL/GenBank/DDBJ databases">
        <authorList>
            <person name="Sun Q."/>
            <person name="Mori K."/>
        </authorList>
    </citation>
    <scope>NUCLEOTIDE SEQUENCE [LARGE SCALE GENOMIC DNA]</scope>
    <source>
        <strain evidence="2 3">ATCC 51272</strain>
    </source>
</reference>
<dbReference type="RefSeq" id="WP_005844509.1">
    <property type="nucleotide sequence ID" value="NZ_JADU01000015.1"/>
</dbReference>
<evidence type="ECO:0000313" key="2">
    <source>
        <dbReference type="EMBL" id="MFB9898762.1"/>
    </source>
</evidence>
<dbReference type="EMBL" id="JBHLZF010000002">
    <property type="protein sequence ID" value="MFB9898762.1"/>
    <property type="molecule type" value="Genomic_DNA"/>
</dbReference>
<gene>
    <name evidence="2" type="ORF">ACFFK8_13425</name>
</gene>